<proteinExistence type="predicted"/>
<evidence type="ECO:0000313" key="2">
    <source>
        <dbReference type="Proteomes" id="UP000570493"/>
    </source>
</evidence>
<dbReference type="Pfam" id="PF24689">
    <property type="entry name" value="TriTu"/>
    <property type="match status" value="1"/>
</dbReference>
<dbReference type="RefSeq" id="WP_169021671.1">
    <property type="nucleotide sequence ID" value="NZ_JABBMT010000067.1"/>
</dbReference>
<reference evidence="1" key="1">
    <citation type="submission" date="2020-04" db="EMBL/GenBank/DDBJ databases">
        <title>Genome Sequencing for Pseudoaltermonas arctica.</title>
        <authorList>
            <person name="Elkins N.S."/>
        </authorList>
    </citation>
    <scope>NUCLEOTIDE SEQUENCE [LARGE SCALE GENOMIC DNA]</scope>
    <source>
        <strain evidence="1">NEC-BIFX-2020_0012</strain>
    </source>
</reference>
<dbReference type="EMBL" id="JABBMT010000067">
    <property type="protein sequence ID" value="NMM42784.1"/>
    <property type="molecule type" value="Genomic_DNA"/>
</dbReference>
<gene>
    <name evidence="1" type="ORF">HHO47_18770</name>
</gene>
<evidence type="ECO:0000313" key="1">
    <source>
        <dbReference type="EMBL" id="NMM42784.1"/>
    </source>
</evidence>
<protein>
    <submittedName>
        <fullName evidence="1">Uncharacterized protein</fullName>
    </submittedName>
</protein>
<dbReference type="AlphaFoldDB" id="A0A7Y0DWB1"/>
<keyword evidence="2" id="KW-1185">Reference proteome</keyword>
<dbReference type="Proteomes" id="UP000570493">
    <property type="component" value="Unassembled WGS sequence"/>
</dbReference>
<name>A0A7Y0DWB1_9GAMM</name>
<sequence length="100" mass="11609">MNELLSYLENWITSKTKIIESEEFKVSISDVFGDSKKSRYIDLDTEKLVARATLWESGELELEALDFKTEKQVIQLSTVVAETIELDDKLNWWLSEVATY</sequence>
<accession>A0A7Y0DWB1</accession>
<comment type="caution">
    <text evidence="1">The sequence shown here is derived from an EMBL/GenBank/DDBJ whole genome shotgun (WGS) entry which is preliminary data.</text>
</comment>
<organism evidence="1 2">
    <name type="scientific">Pseudoalteromonas arctica</name>
    <dbReference type="NCBI Taxonomy" id="394751"/>
    <lineage>
        <taxon>Bacteria</taxon>
        <taxon>Pseudomonadati</taxon>
        <taxon>Pseudomonadota</taxon>
        <taxon>Gammaproteobacteria</taxon>
        <taxon>Alteromonadales</taxon>
        <taxon>Pseudoalteromonadaceae</taxon>
        <taxon>Pseudoalteromonas</taxon>
    </lineage>
</organism>
<dbReference type="InterPro" id="IPR057062">
    <property type="entry name" value="TriTu"/>
</dbReference>